<evidence type="ECO:0000313" key="1">
    <source>
        <dbReference type="EMBL" id="NEC92366.1"/>
    </source>
</evidence>
<proteinExistence type="predicted"/>
<protein>
    <submittedName>
        <fullName evidence="1">Uncharacterized protein</fullName>
    </submittedName>
</protein>
<dbReference type="AlphaFoldDB" id="A0A6B3C7D7"/>
<sequence length="178" mass="19908">MHEIHSVFEPLAGRSVWDVQVPGFVDRDEAVPRFMPLAATVYLALGEGYFRLDSVGNYGQLAMSLVTETEPPPALQGEDEEFTLASCGDSFFADSYSEYRITRIRYALNNESVPGGGTVRCAEFEFENRFVVFADPMYHFGIRLQGVGAYDRWVKDSRDESAAFGPTREGIWVPAKTT</sequence>
<organism evidence="1">
    <name type="scientific">Streptomyces sp. SID12501</name>
    <dbReference type="NCBI Taxonomy" id="2706042"/>
    <lineage>
        <taxon>Bacteria</taxon>
        <taxon>Bacillati</taxon>
        <taxon>Actinomycetota</taxon>
        <taxon>Actinomycetes</taxon>
        <taxon>Kitasatosporales</taxon>
        <taxon>Streptomycetaceae</taxon>
        <taxon>Streptomyces</taxon>
    </lineage>
</organism>
<accession>A0A6B3C7D7</accession>
<dbReference type="EMBL" id="JAAGLU010000068">
    <property type="protein sequence ID" value="NEC92366.1"/>
    <property type="molecule type" value="Genomic_DNA"/>
</dbReference>
<comment type="caution">
    <text evidence="1">The sequence shown here is derived from an EMBL/GenBank/DDBJ whole genome shotgun (WGS) entry which is preliminary data.</text>
</comment>
<name>A0A6B3C7D7_9ACTN</name>
<reference evidence="1" key="1">
    <citation type="submission" date="2020-01" db="EMBL/GenBank/DDBJ databases">
        <title>Insect and environment-associated Actinomycetes.</title>
        <authorList>
            <person name="Currrie C."/>
            <person name="Chevrette M."/>
            <person name="Carlson C."/>
            <person name="Stubbendieck R."/>
            <person name="Wendt-Pienkowski E."/>
        </authorList>
    </citation>
    <scope>NUCLEOTIDE SEQUENCE</scope>
    <source>
        <strain evidence="1">SID12501</strain>
    </source>
</reference>
<dbReference type="RefSeq" id="WP_164323952.1">
    <property type="nucleotide sequence ID" value="NZ_JAAGLU010000068.1"/>
</dbReference>
<gene>
    <name evidence="1" type="ORF">G3I71_42905</name>
</gene>